<dbReference type="Pfam" id="PF08706">
    <property type="entry name" value="D5_N"/>
    <property type="match status" value="1"/>
</dbReference>
<protein>
    <recommendedName>
        <fullName evidence="5">SF3 helicase domain-containing protein</fullName>
    </recommendedName>
</protein>
<evidence type="ECO:0000256" key="3">
    <source>
        <dbReference type="ARBA" id="ARBA00022806"/>
    </source>
</evidence>
<dbReference type="InterPro" id="IPR027417">
    <property type="entry name" value="P-loop_NTPase"/>
</dbReference>
<keyword evidence="6" id="KW-0614">Plasmid</keyword>
<dbReference type="InterPro" id="IPR004968">
    <property type="entry name" value="DNA_primase/NTPase_C"/>
</dbReference>
<dbReference type="NCBIfam" id="TIGR01613">
    <property type="entry name" value="primase_Cterm"/>
    <property type="match status" value="1"/>
</dbReference>
<keyword evidence="3" id="KW-0347">Helicase</keyword>
<dbReference type="InterPro" id="IPR006500">
    <property type="entry name" value="Helicase_put_C_phage/plasmid"/>
</dbReference>
<dbReference type="GO" id="GO:0016787">
    <property type="term" value="F:hydrolase activity"/>
    <property type="evidence" value="ECO:0007669"/>
    <property type="project" value="UniProtKB-KW"/>
</dbReference>
<dbReference type="AlphaFoldDB" id="A0A0H5Q9V5"/>
<dbReference type="GO" id="GO:0004386">
    <property type="term" value="F:helicase activity"/>
    <property type="evidence" value="ECO:0007669"/>
    <property type="project" value="UniProtKB-KW"/>
</dbReference>
<evidence type="ECO:0000256" key="2">
    <source>
        <dbReference type="ARBA" id="ARBA00022801"/>
    </source>
</evidence>
<evidence type="ECO:0000256" key="4">
    <source>
        <dbReference type="ARBA" id="ARBA00022840"/>
    </source>
</evidence>
<dbReference type="SMART" id="SM00885">
    <property type="entry name" value="D5_N"/>
    <property type="match status" value="1"/>
</dbReference>
<dbReference type="EMBL" id="LN854358">
    <property type="protein sequence ID" value="CRY98165.1"/>
    <property type="molecule type" value="Genomic_DNA"/>
</dbReference>
<dbReference type="InterPro" id="IPR014015">
    <property type="entry name" value="Helicase_SF3_DNA-vir"/>
</dbReference>
<dbReference type="GO" id="GO:0005524">
    <property type="term" value="F:ATP binding"/>
    <property type="evidence" value="ECO:0007669"/>
    <property type="project" value="UniProtKB-KW"/>
</dbReference>
<dbReference type="InterPro" id="IPR045455">
    <property type="entry name" value="NrS-1_pol-like_helicase"/>
</dbReference>
<dbReference type="InterPro" id="IPR051620">
    <property type="entry name" value="ORF904-like_C"/>
</dbReference>
<keyword evidence="4" id="KW-0067">ATP-binding</keyword>
<organism evidence="6">
    <name type="scientific">uncultured prokaryote</name>
    <dbReference type="NCBI Taxonomy" id="198431"/>
    <lineage>
        <taxon>unclassified sequences</taxon>
        <taxon>environmental samples</taxon>
    </lineage>
</organism>
<sequence>MRQKENRPSAGDAYGTVPFNYINDTTDMSEFQDLTYNGLLKAVTDDYLDGLDEDADLPFESIEAELLQATNNAIEEYNLGPRDPNAPMGAPIKDAYPNAKAPADRVRKLKALTPWQVASVIIRLYHAVGIRLNGQEGDGNFDVGVYQSDGERRGLYDTRTETVRRLITALHPGISDVDMRNTENKLRVLVPKVEPCKDKALVPVNNGIFDYENKILLDFDPKYVFTSKSNVDFVPNARNPVIHNDQDGTDWDVVSWMEELSDDPEVVKVLWQVLGASLRPNMPWNKSVWLYSTQGNNGKGTFCALVRNLLGKGSWASIPLKDFGQDFMLEELTRVQAIITDENDVGTYIDKAATLKSVITGDPFLLNRKYKAPMPCLFRGLMIQCVNEIPKLKDKSESMYRRLLVIPFEKRFEGCERKYIKDDYLGRKDVLEYVLFHTLYEMDFDEFSVPEASEKSLDVFRVDNDPLRQFADEVFDQAAWDLLPCKFLYDLYRYWFQTNVPQGKMLSRNSFYSSLELIAPEYGWQLQDKVRSANRMDVPEMLILEYQVQEWMNRDYRGNDKMRLAQPDVKDSYRGYVRNKVGSIPAYMVSGETTASEEIDSNR</sequence>
<accession>A0A0H5Q9V5</accession>
<name>A0A0H5Q9V5_9ZZZZ</name>
<dbReference type="SUPFAM" id="SSF52540">
    <property type="entry name" value="P-loop containing nucleoside triphosphate hydrolases"/>
    <property type="match status" value="1"/>
</dbReference>
<dbReference type="Pfam" id="PF03288">
    <property type="entry name" value="Pox_D5"/>
    <property type="match status" value="1"/>
</dbReference>
<geneLocation type="plasmid" evidence="6">
    <name>pRGRH1866</name>
</geneLocation>
<reference evidence="6" key="1">
    <citation type="submission" date="2015-06" db="EMBL/GenBank/DDBJ databases">
        <authorList>
            <person name="Joergensen T."/>
        </authorList>
    </citation>
    <scope>NUCLEOTIDE SEQUENCE</scope>
    <source>
        <plasmid evidence="6">pRGRH1866</plasmid>
    </source>
</reference>
<feature type="domain" description="SF3 helicase" evidence="5">
    <location>
        <begin position="265"/>
        <end position="421"/>
    </location>
</feature>
<evidence type="ECO:0000259" key="5">
    <source>
        <dbReference type="PROSITE" id="PS51206"/>
    </source>
</evidence>
<reference evidence="6" key="2">
    <citation type="submission" date="2015-07" db="EMBL/GenBank/DDBJ databases">
        <title>Plasmids, circular viruses and viroids from rat gut.</title>
        <authorList>
            <person name="Jorgensen T.J."/>
            <person name="Hansen M.A."/>
            <person name="Xu Z."/>
            <person name="Tabak M.A."/>
            <person name="Sorensen S.J."/>
            <person name="Hansen L.H."/>
        </authorList>
    </citation>
    <scope>NUCLEOTIDE SEQUENCE</scope>
    <source>
        <plasmid evidence="6">pRGRH1866</plasmid>
    </source>
</reference>
<keyword evidence="1" id="KW-0547">Nucleotide-binding</keyword>
<dbReference type="PROSITE" id="PS51206">
    <property type="entry name" value="SF3_HELICASE_1"/>
    <property type="match status" value="1"/>
</dbReference>
<keyword evidence="2" id="KW-0378">Hydrolase</keyword>
<dbReference type="PANTHER" id="PTHR35372">
    <property type="entry name" value="ATP BINDING PROTEIN-RELATED"/>
    <property type="match status" value="1"/>
</dbReference>
<evidence type="ECO:0000256" key="1">
    <source>
        <dbReference type="ARBA" id="ARBA00022741"/>
    </source>
</evidence>
<proteinExistence type="predicted"/>
<evidence type="ECO:0000313" key="6">
    <source>
        <dbReference type="EMBL" id="CRY98165.1"/>
    </source>
</evidence>
<dbReference type="Pfam" id="PF19263">
    <property type="entry name" value="DUF5906"/>
    <property type="match status" value="1"/>
</dbReference>
<dbReference type="PANTHER" id="PTHR35372:SF2">
    <property type="entry name" value="SF3 HELICASE DOMAIN-CONTAINING PROTEIN"/>
    <property type="match status" value="1"/>
</dbReference>
<dbReference type="InterPro" id="IPR014818">
    <property type="entry name" value="Phage/plasmid_primase_P4_C"/>
</dbReference>
<dbReference type="Gene3D" id="3.40.50.300">
    <property type="entry name" value="P-loop containing nucleotide triphosphate hydrolases"/>
    <property type="match status" value="1"/>
</dbReference>